<dbReference type="InterPro" id="IPR004474">
    <property type="entry name" value="LytR_CpsA_psr"/>
</dbReference>
<keyword evidence="3" id="KW-1133">Transmembrane helix</keyword>
<name>A0A8J6TJ95_9CHLR</name>
<dbReference type="InterPro" id="IPR050922">
    <property type="entry name" value="LytR/CpsA/Psr_CW_biosynth"/>
</dbReference>
<dbReference type="NCBIfam" id="TIGR00350">
    <property type="entry name" value="lytR_cpsA_psr"/>
    <property type="match status" value="1"/>
</dbReference>
<feature type="transmembrane region" description="Helical" evidence="3">
    <location>
        <begin position="20"/>
        <end position="40"/>
    </location>
</feature>
<sequence length="475" mass="51659">MNEKKIDFQKILTYIKSLSLGMIIPWVIALVLAISAYTFLRGFVASITMINLPGMAVVDSPEAPVDGGAPQPESVVEAPESNLPESWDGGSRVTILFMGLDARDLESDAPRSDTMILFTIDPVSKTAGMLSIPRDMWVDIPGGFGYGKINTAYALGEQYKLPGGGPGLAVQTIERFIGVPIQYYAQVDFHAFEEAIDAMGGLYICISQKIRVDPIGSKPKQAIEKGCQTLDGYMVLAYARDRKSTDGGDVDRARRQQEVIMALRNQVLSVENFPSMVAMAPDIYNEASAGLRSNMTFEDSLKLATLATQIDISQIKRGVIDYTMSIIERSPDGLSIVKPIPDKIREMRDEIFTTGGALSPLAVGDPVSLMQAEGSRVNILNGAYGIVESTELAARSQVYFSSQGMNVVGIGSADKAYDQTTVVLHNADLYTLRYILDLVQANSNQQVIFRFDPAAGSDVEIMLGNDWALNNPMVP</sequence>
<comment type="similarity">
    <text evidence="1">Belongs to the LytR/CpsA/Psr (LCP) family.</text>
</comment>
<evidence type="ECO:0000259" key="4">
    <source>
        <dbReference type="Pfam" id="PF03816"/>
    </source>
</evidence>
<dbReference type="Proteomes" id="UP000614469">
    <property type="component" value="Unassembled WGS sequence"/>
</dbReference>
<dbReference type="InterPro" id="IPR027381">
    <property type="entry name" value="LytR/CpsA/Psr_C"/>
</dbReference>
<evidence type="ECO:0000256" key="2">
    <source>
        <dbReference type="SAM" id="MobiDB-lite"/>
    </source>
</evidence>
<reference evidence="6 7" key="1">
    <citation type="submission" date="2020-08" db="EMBL/GenBank/DDBJ databases">
        <title>Bridging the membrane lipid divide: bacteria of the FCB group superphylum have the potential to synthesize archaeal ether lipids.</title>
        <authorList>
            <person name="Villanueva L."/>
            <person name="Von Meijenfeldt F.A.B."/>
            <person name="Westbye A.B."/>
            <person name="Yadav S."/>
            <person name="Hopmans E.C."/>
            <person name="Dutilh B.E."/>
            <person name="Sinninghe Damste J.S."/>
        </authorList>
    </citation>
    <scope>NUCLEOTIDE SEQUENCE [LARGE SCALE GENOMIC DNA]</scope>
    <source>
        <strain evidence="6">NIOZ-UU36</strain>
    </source>
</reference>
<evidence type="ECO:0000259" key="5">
    <source>
        <dbReference type="Pfam" id="PF13399"/>
    </source>
</evidence>
<accession>A0A8J6TJ95</accession>
<feature type="domain" description="Cell envelope-related transcriptional attenuator" evidence="4">
    <location>
        <begin position="111"/>
        <end position="267"/>
    </location>
</feature>
<proteinExistence type="inferred from homology"/>
<gene>
    <name evidence="6" type="ORF">H8E29_08515</name>
</gene>
<dbReference type="EMBL" id="JACNJN010000101">
    <property type="protein sequence ID" value="MBC8335292.1"/>
    <property type="molecule type" value="Genomic_DNA"/>
</dbReference>
<dbReference type="AlphaFoldDB" id="A0A8J6TJ95"/>
<dbReference type="Pfam" id="PF13399">
    <property type="entry name" value="LytR_C"/>
    <property type="match status" value="1"/>
</dbReference>
<dbReference type="PANTHER" id="PTHR33392:SF6">
    <property type="entry name" value="POLYISOPRENYL-TEICHOIC ACID--PEPTIDOGLYCAN TEICHOIC ACID TRANSFERASE TAGU"/>
    <property type="match status" value="1"/>
</dbReference>
<organism evidence="6 7">
    <name type="scientific">Candidatus Desulfolinea nitratireducens</name>
    <dbReference type="NCBI Taxonomy" id="2841698"/>
    <lineage>
        <taxon>Bacteria</taxon>
        <taxon>Bacillati</taxon>
        <taxon>Chloroflexota</taxon>
        <taxon>Anaerolineae</taxon>
        <taxon>Anaerolineales</taxon>
        <taxon>Anaerolineales incertae sedis</taxon>
        <taxon>Candidatus Desulfolinea</taxon>
    </lineage>
</organism>
<keyword evidence="3" id="KW-0472">Membrane</keyword>
<feature type="region of interest" description="Disordered" evidence="2">
    <location>
        <begin position="63"/>
        <end position="85"/>
    </location>
</feature>
<evidence type="ECO:0000256" key="3">
    <source>
        <dbReference type="SAM" id="Phobius"/>
    </source>
</evidence>
<keyword evidence="3" id="KW-0812">Transmembrane</keyword>
<comment type="caution">
    <text evidence="6">The sequence shown here is derived from an EMBL/GenBank/DDBJ whole genome shotgun (WGS) entry which is preliminary data.</text>
</comment>
<evidence type="ECO:0000313" key="7">
    <source>
        <dbReference type="Proteomes" id="UP000614469"/>
    </source>
</evidence>
<dbReference type="PANTHER" id="PTHR33392">
    <property type="entry name" value="POLYISOPRENYL-TEICHOIC ACID--PEPTIDOGLYCAN TEICHOIC ACID TRANSFERASE TAGU"/>
    <property type="match status" value="1"/>
</dbReference>
<protein>
    <submittedName>
        <fullName evidence="6">LCP family protein</fullName>
    </submittedName>
</protein>
<evidence type="ECO:0000256" key="1">
    <source>
        <dbReference type="ARBA" id="ARBA00006068"/>
    </source>
</evidence>
<dbReference type="Pfam" id="PF03816">
    <property type="entry name" value="LytR_cpsA_psr"/>
    <property type="match status" value="1"/>
</dbReference>
<dbReference type="Gene3D" id="3.40.630.190">
    <property type="entry name" value="LCP protein"/>
    <property type="match status" value="1"/>
</dbReference>
<evidence type="ECO:0000313" key="6">
    <source>
        <dbReference type="EMBL" id="MBC8335292.1"/>
    </source>
</evidence>
<feature type="domain" description="LytR/CpsA/Psr regulator C-terminal" evidence="5">
    <location>
        <begin position="376"/>
        <end position="467"/>
    </location>
</feature>